<name>A0ABP9HZI4_9ACTN</name>
<comment type="caution">
    <text evidence="1">The sequence shown here is derived from an EMBL/GenBank/DDBJ whole genome shotgun (WGS) entry which is preliminary data.</text>
</comment>
<dbReference type="Proteomes" id="UP001500466">
    <property type="component" value="Unassembled WGS sequence"/>
</dbReference>
<protein>
    <recommendedName>
        <fullName evidence="3">Transposase InsH N-terminal domain-containing protein</fullName>
    </recommendedName>
</protein>
<evidence type="ECO:0000313" key="2">
    <source>
        <dbReference type="Proteomes" id="UP001500466"/>
    </source>
</evidence>
<evidence type="ECO:0008006" key="3">
    <source>
        <dbReference type="Google" id="ProtNLM"/>
    </source>
</evidence>
<reference evidence="2" key="1">
    <citation type="journal article" date="2019" name="Int. J. Syst. Evol. Microbiol.">
        <title>The Global Catalogue of Microorganisms (GCM) 10K type strain sequencing project: providing services to taxonomists for standard genome sequencing and annotation.</title>
        <authorList>
            <consortium name="The Broad Institute Genomics Platform"/>
            <consortium name="The Broad Institute Genome Sequencing Center for Infectious Disease"/>
            <person name="Wu L."/>
            <person name="Ma J."/>
        </authorList>
    </citation>
    <scope>NUCLEOTIDE SEQUENCE [LARGE SCALE GENOMIC DNA]</scope>
    <source>
        <strain evidence="2">JCM 17986</strain>
    </source>
</reference>
<keyword evidence="2" id="KW-1185">Reference proteome</keyword>
<accession>A0ABP9HZI4</accession>
<sequence length="141" mass="15596">MPSLGSVCRLRCAAGTAVAPTVSGRHCGDAAAPERSHASYGSEILSLTRMRSPARTISARRPSLVGMYPGQPTSGRLSDQELVQLVLLLRRFCDTDLDQWALWKLGTRYDQVFMAIGRRPFPDTPDEMYTDIGRWAEEHTG</sequence>
<dbReference type="EMBL" id="BAABHS010000026">
    <property type="protein sequence ID" value="GAA4983312.1"/>
    <property type="molecule type" value="Genomic_DNA"/>
</dbReference>
<gene>
    <name evidence="1" type="ORF">GCM10023205_61360</name>
</gene>
<proteinExistence type="predicted"/>
<organism evidence="1 2">
    <name type="scientific">Yinghuangia aomiensis</name>
    <dbReference type="NCBI Taxonomy" id="676205"/>
    <lineage>
        <taxon>Bacteria</taxon>
        <taxon>Bacillati</taxon>
        <taxon>Actinomycetota</taxon>
        <taxon>Actinomycetes</taxon>
        <taxon>Kitasatosporales</taxon>
        <taxon>Streptomycetaceae</taxon>
        <taxon>Yinghuangia</taxon>
    </lineage>
</organism>
<evidence type="ECO:0000313" key="1">
    <source>
        <dbReference type="EMBL" id="GAA4983312.1"/>
    </source>
</evidence>